<dbReference type="GO" id="GO:0016020">
    <property type="term" value="C:membrane"/>
    <property type="evidence" value="ECO:0007669"/>
    <property type="project" value="UniProtKB-SubCell"/>
</dbReference>
<dbReference type="InterPro" id="IPR019537">
    <property type="entry name" value="TMEM65"/>
</dbReference>
<gene>
    <name evidence="7" type="ORF">TrRE_jg2135</name>
</gene>
<feature type="transmembrane region" description="Helical" evidence="5">
    <location>
        <begin position="133"/>
        <end position="157"/>
    </location>
</feature>
<feature type="non-terminal residue" evidence="7">
    <location>
        <position position="297"/>
    </location>
</feature>
<dbReference type="PANTHER" id="PTHR21706:SF15">
    <property type="entry name" value="TRANSMEMBRANE PROTEIN 65"/>
    <property type="match status" value="1"/>
</dbReference>
<evidence type="ECO:0000256" key="5">
    <source>
        <dbReference type="SAM" id="Phobius"/>
    </source>
</evidence>
<name>A0A9W6ZGR5_9STRA</name>
<feature type="domain" description="GAF" evidence="6">
    <location>
        <begin position="171"/>
        <end position="284"/>
    </location>
</feature>
<comment type="subcellular location">
    <subcellularLocation>
        <location evidence="1">Membrane</location>
        <topology evidence="1">Multi-pass membrane protein</topology>
    </subcellularLocation>
</comment>
<protein>
    <recommendedName>
        <fullName evidence="6">GAF domain-containing protein</fullName>
    </recommendedName>
</protein>
<evidence type="ECO:0000256" key="1">
    <source>
        <dbReference type="ARBA" id="ARBA00004141"/>
    </source>
</evidence>
<keyword evidence="3 5" id="KW-1133">Transmembrane helix</keyword>
<dbReference type="Proteomes" id="UP001165082">
    <property type="component" value="Unassembled WGS sequence"/>
</dbReference>
<dbReference type="AlphaFoldDB" id="A0A9W6ZGR5"/>
<evidence type="ECO:0000256" key="3">
    <source>
        <dbReference type="ARBA" id="ARBA00022989"/>
    </source>
</evidence>
<dbReference type="Pfam" id="PF01590">
    <property type="entry name" value="GAF"/>
    <property type="match status" value="1"/>
</dbReference>
<dbReference type="InterPro" id="IPR003018">
    <property type="entry name" value="GAF"/>
</dbReference>
<dbReference type="Pfam" id="PF10507">
    <property type="entry name" value="TMEM65"/>
    <property type="match status" value="1"/>
</dbReference>
<evidence type="ECO:0000256" key="2">
    <source>
        <dbReference type="ARBA" id="ARBA00022692"/>
    </source>
</evidence>
<evidence type="ECO:0000313" key="8">
    <source>
        <dbReference type="Proteomes" id="UP001165082"/>
    </source>
</evidence>
<evidence type="ECO:0000313" key="7">
    <source>
        <dbReference type="EMBL" id="GMH54134.1"/>
    </source>
</evidence>
<comment type="caution">
    <text evidence="7">The sequence shown here is derived from an EMBL/GenBank/DDBJ whole genome shotgun (WGS) entry which is preliminary data.</text>
</comment>
<dbReference type="InterPro" id="IPR029016">
    <property type="entry name" value="GAF-like_dom_sf"/>
</dbReference>
<dbReference type="PANTHER" id="PTHR21706">
    <property type="entry name" value="TRANSMEMBRANE PROTEIN 65"/>
    <property type="match status" value="1"/>
</dbReference>
<feature type="transmembrane region" description="Helical" evidence="5">
    <location>
        <begin position="75"/>
        <end position="95"/>
    </location>
</feature>
<sequence>VLNTLADNPNLVTPSIKSTLASLSRSNPTLLTTGPPPEPSTYQLKATALSQAVPFVGFGIMDNMIMILSGDYIDLTLGVMLGISTLCAAAVGNIISDLAGVGLGTVIEDFASRMGLPDPKLTSNQMKLRSVRFASQGGCAVGITIGCIIGMFPLLFIDSKKAEKQKKQSGLDMLFMDVVNEAKSLVGAEATTLFLVEGDELFARYVGGEESKHIKEIRMPLGSGIAGRVALTGDPAVIYDVREEPDFNPSYDSSTFKTKSMCCVPVKDVEGRVVGVVQAINKLPQRRDTGGGGGGKK</sequence>
<keyword evidence="4 5" id="KW-0472">Membrane</keyword>
<reference evidence="7" key="1">
    <citation type="submission" date="2022-07" db="EMBL/GenBank/DDBJ databases">
        <title>Genome analysis of Parmales, a sister group of diatoms, reveals the evolutionary specialization of diatoms from phago-mixotrophs to photoautotrophs.</title>
        <authorList>
            <person name="Ban H."/>
            <person name="Sato S."/>
            <person name="Yoshikawa S."/>
            <person name="Kazumasa Y."/>
            <person name="Nakamura Y."/>
            <person name="Ichinomiya M."/>
            <person name="Saitoh K."/>
            <person name="Sato N."/>
            <person name="Blanc-Mathieu R."/>
            <person name="Endo H."/>
            <person name="Kuwata A."/>
            <person name="Ogata H."/>
        </authorList>
    </citation>
    <scope>NUCLEOTIDE SEQUENCE</scope>
</reference>
<proteinExistence type="predicted"/>
<keyword evidence="8" id="KW-1185">Reference proteome</keyword>
<feature type="non-terminal residue" evidence="7">
    <location>
        <position position="1"/>
    </location>
</feature>
<dbReference type="Gene3D" id="3.30.450.40">
    <property type="match status" value="1"/>
</dbReference>
<keyword evidence="2 5" id="KW-0812">Transmembrane</keyword>
<dbReference type="SUPFAM" id="SSF55781">
    <property type="entry name" value="GAF domain-like"/>
    <property type="match status" value="1"/>
</dbReference>
<accession>A0A9W6ZGR5</accession>
<dbReference type="OrthoDB" id="430821at2759"/>
<organism evidence="7 8">
    <name type="scientific">Triparma retinervis</name>
    <dbReference type="NCBI Taxonomy" id="2557542"/>
    <lineage>
        <taxon>Eukaryota</taxon>
        <taxon>Sar</taxon>
        <taxon>Stramenopiles</taxon>
        <taxon>Ochrophyta</taxon>
        <taxon>Bolidophyceae</taxon>
        <taxon>Parmales</taxon>
        <taxon>Triparmaceae</taxon>
        <taxon>Triparma</taxon>
    </lineage>
</organism>
<dbReference type="GO" id="GO:0005739">
    <property type="term" value="C:mitochondrion"/>
    <property type="evidence" value="ECO:0007669"/>
    <property type="project" value="TreeGrafter"/>
</dbReference>
<evidence type="ECO:0000256" key="4">
    <source>
        <dbReference type="ARBA" id="ARBA00023136"/>
    </source>
</evidence>
<dbReference type="EMBL" id="BRXZ01000797">
    <property type="protein sequence ID" value="GMH54134.1"/>
    <property type="molecule type" value="Genomic_DNA"/>
</dbReference>
<evidence type="ECO:0000259" key="6">
    <source>
        <dbReference type="Pfam" id="PF01590"/>
    </source>
</evidence>